<dbReference type="SUPFAM" id="SSF55464">
    <property type="entry name" value="Origin of replication-binding domain, RBD-like"/>
    <property type="match status" value="1"/>
</dbReference>
<dbReference type="InterPro" id="IPR046832">
    <property type="entry name" value="PPV_E1_DBD"/>
</dbReference>
<keyword evidence="15" id="KW-1017">Isopeptide bond</keyword>
<protein>
    <recommendedName>
        <fullName evidence="15 16">Replication protein E1</fullName>
        <ecNumber evidence="15 16">5.6.2.4</ecNumber>
    </recommendedName>
    <alternativeName>
        <fullName evidence="15">ATP-dependent helicase E1</fullName>
    </alternativeName>
    <alternativeName>
        <fullName evidence="15">DNA 3'-5' helicase E1</fullName>
    </alternativeName>
</protein>
<dbReference type="InterPro" id="IPR046935">
    <property type="entry name" value="PPV_E1_DBD_sf"/>
</dbReference>
<proteinExistence type="inferred from homology"/>
<comment type="function">
    <text evidence="16">ATP-dependent DNA helicase required for initiation of viral DNA replication. It forms a complex with the viral E2 protein. The E1-E2 complex binds to the replication origin which contains binding sites for both proteins.</text>
</comment>
<dbReference type="EMBL" id="KF006988">
    <property type="protein sequence ID" value="AGU62951.1"/>
    <property type="molecule type" value="Genomic_DNA"/>
</dbReference>
<keyword evidence="4 15" id="KW-1048">Host nucleus</keyword>
<comment type="PTM">
    <text evidence="15">Phosphorylated.</text>
</comment>
<keyword evidence="11 15" id="KW-0413">Isomerase</keyword>
<organism evidence="18 19">
    <name type="scientific">Mustela putorius papillomavirus 1</name>
    <dbReference type="NCBI Taxonomy" id="2259540"/>
    <lineage>
        <taxon>Viruses</taxon>
        <taxon>Monodnaviria</taxon>
        <taxon>Shotokuvirae</taxon>
        <taxon>Cossaviricota</taxon>
        <taxon>Papovaviricetes</taxon>
        <taxon>Zurhausenvirales</taxon>
        <taxon>Papillomaviridae</taxon>
        <taxon>Firstpapillomavirinae</taxon>
        <taxon>Taupapillomavirus</taxon>
        <taxon>Taupapillomavirus 4</taxon>
    </lineage>
</organism>
<comment type="caution">
    <text evidence="15">Lacks conserved residue(s) required for the propagation of feature annotation.</text>
</comment>
<feature type="cross-link" description="Glycyl lysine isopeptide (Lys-Gly) (interchain with G-Cter in SUMO)" evidence="15">
    <location>
        <position position="505"/>
    </location>
</feature>
<evidence type="ECO:0000256" key="14">
    <source>
        <dbReference type="ARBA" id="ARBA00093297"/>
    </source>
</evidence>
<dbReference type="PROSITE" id="PS51206">
    <property type="entry name" value="SF3_HELICASE_1"/>
    <property type="match status" value="1"/>
</dbReference>
<evidence type="ECO:0000313" key="18">
    <source>
        <dbReference type="EMBL" id="AGU62951.1"/>
    </source>
</evidence>
<name>T1YCE0_9PAPI</name>
<feature type="domain" description="SF3 helicase" evidence="17">
    <location>
        <begin position="398"/>
        <end position="548"/>
    </location>
</feature>
<dbReference type="Pfam" id="PF20450">
    <property type="entry name" value="PPV_E1_DBD"/>
    <property type="match status" value="1"/>
</dbReference>
<gene>
    <name evidence="15" type="primary">E1</name>
</gene>
<dbReference type="InterPro" id="IPR001177">
    <property type="entry name" value="PPV_DNA_helicase_E1_C"/>
</dbReference>
<evidence type="ECO:0000256" key="5">
    <source>
        <dbReference type="ARBA" id="ARBA00022705"/>
    </source>
</evidence>
<dbReference type="Proteomes" id="UP000134568">
    <property type="component" value="Segment"/>
</dbReference>
<dbReference type="SUPFAM" id="SSF52540">
    <property type="entry name" value="P-loop containing nucleoside triphosphate hydrolases"/>
    <property type="match status" value="1"/>
</dbReference>
<keyword evidence="2 15" id="KW-0244">Early protein</keyword>
<feature type="short sequence motif" description="Nuclear export signal" evidence="15">
    <location>
        <begin position="90"/>
        <end position="99"/>
    </location>
</feature>
<evidence type="ECO:0000256" key="10">
    <source>
        <dbReference type="ARBA" id="ARBA00023125"/>
    </source>
</evidence>
<dbReference type="GO" id="GO:0006260">
    <property type="term" value="P:DNA replication"/>
    <property type="evidence" value="ECO:0007669"/>
    <property type="project" value="UniProtKB-UniRule"/>
</dbReference>
<dbReference type="InterPro" id="IPR027417">
    <property type="entry name" value="P-loop_NTPase"/>
</dbReference>
<evidence type="ECO:0000256" key="15">
    <source>
        <dbReference type="HAMAP-Rule" id="MF_04000"/>
    </source>
</evidence>
<dbReference type="EC" id="5.6.2.4" evidence="15 16"/>
<sequence length="595" mass="68093">MDNTENGGWFIIREAECSSGEESFERMFDDETQDTDISNLIDDTEINEEGLEENHLALFNAQINEDNNRQLSDLKRKYSTPSPQARVQDLSPRLAAVTISPPKKNSKRRLFEDSGIESFNNETEDVIARSQVPVEQNGCSGGDLVVTLLKANNREAILLNKFKDNFGISFRELTRVYKSNKTCGNDWVVFVCGARDTVLEGSKSLLEQQCDFFQVTICGFMGLYLLCFKNAKCRDTILSYFAKLLNINSCQVLCDPPKNRSCPVALFFFKKSMVSDTYKFGHYPEWLRRQTMVSHQSQSETFELSKMVQWAYDNDYFEESQIAFEYALEAEVDANAAAFLKSNAQVKYVKDCAKMVRLYKKQEMKQMTMAQWIYKCCSNVTEDGDWTQIAKYLKYQEVNFLAFLGALRNLFEGTPKKHCLLIYGPPDTGKSTFCYSLVSFLKGNVVSYMNSKSHFWLMPLTECKVGYLDDATYSCFNFLDVNMRSAFDGNLVSVDCKHHVPTQVKLPPMLMTSNINIKAEQQFFYLHSRMVTFEFPKQFPFQSDGTPLFSLTHASWKSFFKKLHHQLGLPPEEELNDGESEQAFRCTAGSDNAAL</sequence>
<keyword evidence="5 15" id="KW-0235">DNA replication</keyword>
<keyword evidence="9 15" id="KW-0067">ATP-binding</keyword>
<evidence type="ECO:0000256" key="8">
    <source>
        <dbReference type="ARBA" id="ARBA00022806"/>
    </source>
</evidence>
<keyword evidence="19" id="KW-1185">Reference proteome</keyword>
<evidence type="ECO:0000256" key="1">
    <source>
        <dbReference type="ARBA" id="ARBA00004147"/>
    </source>
</evidence>
<dbReference type="Gene3D" id="1.10.10.510">
    <property type="entry name" value="Zinc finger, large T-antigen D1 domain"/>
    <property type="match status" value="1"/>
</dbReference>
<comment type="catalytic activity">
    <reaction evidence="13 15 16">
        <text>ATP + H2O = ADP + phosphate + H(+)</text>
        <dbReference type="Rhea" id="RHEA:13065"/>
        <dbReference type="ChEBI" id="CHEBI:15377"/>
        <dbReference type="ChEBI" id="CHEBI:15378"/>
        <dbReference type="ChEBI" id="CHEBI:30616"/>
        <dbReference type="ChEBI" id="CHEBI:43474"/>
        <dbReference type="ChEBI" id="CHEBI:456216"/>
        <dbReference type="EC" id="5.6.2.4"/>
    </reaction>
</comment>
<dbReference type="GO" id="GO:0042025">
    <property type="term" value="C:host cell nucleus"/>
    <property type="evidence" value="ECO:0007669"/>
    <property type="project" value="UniProtKB-SubCell"/>
</dbReference>
<evidence type="ECO:0000313" key="19">
    <source>
        <dbReference type="Proteomes" id="UP000134568"/>
    </source>
</evidence>
<dbReference type="Pfam" id="PF00519">
    <property type="entry name" value="PPV_E1_C"/>
    <property type="match status" value="1"/>
</dbReference>
<evidence type="ECO:0000256" key="3">
    <source>
        <dbReference type="ARBA" id="ARBA00022553"/>
    </source>
</evidence>
<comment type="subunit">
    <text evidence="15">Can form hexamers. Interacts with E2 protein; this interaction increases E1 DNA binding specificity. Interacts with host DNA polymerase subunit POLA2. Interacts with host single stranded DNA-binding protein RPA1. Interacts with host TOP1; this interaction stimulates the enzymatic activity of TOP1.</text>
</comment>
<comment type="subcellular location">
    <subcellularLocation>
        <location evidence="1 15">Host nucleus</location>
    </subcellularLocation>
</comment>
<reference evidence="18 19" key="1">
    <citation type="journal article" date="2013" name="PLoS ONE">
        <title>Metagenomic analysis of the ferret fecal viral flora.</title>
        <authorList>
            <person name="Smits S.L."/>
            <person name="Raj V.S."/>
            <person name="Oduber M.D."/>
            <person name="Schapendonk C.M."/>
            <person name="Bodewes R."/>
            <person name="Provacia L."/>
            <person name="Stittelaar K.J."/>
            <person name="Osterhaus A.D."/>
            <person name="Haagmans B.L."/>
        </authorList>
    </citation>
    <scope>NUCLEOTIDE SEQUENCE [LARGE SCALE GENOMIC DNA]</scope>
    <source>
        <strain evidence="18">MpPV1</strain>
    </source>
</reference>
<evidence type="ECO:0000256" key="4">
    <source>
        <dbReference type="ARBA" id="ARBA00022562"/>
    </source>
</evidence>
<keyword evidence="15" id="KW-0832">Ubl conjugation</keyword>
<dbReference type="Gene3D" id="3.40.50.300">
    <property type="entry name" value="P-loop containing nucleotide triphosphate hydrolases"/>
    <property type="match status" value="1"/>
</dbReference>
<evidence type="ECO:0000256" key="6">
    <source>
        <dbReference type="ARBA" id="ARBA00022741"/>
    </source>
</evidence>
<evidence type="ECO:0000256" key="13">
    <source>
        <dbReference type="ARBA" id="ARBA00048988"/>
    </source>
</evidence>
<accession>T1YCE0</accession>
<dbReference type="GO" id="GO:0005524">
    <property type="term" value="F:ATP binding"/>
    <property type="evidence" value="ECO:0007669"/>
    <property type="project" value="UniProtKB-UniRule"/>
</dbReference>
<dbReference type="InterPro" id="IPR014000">
    <property type="entry name" value="PPV_DNA_helicase_E1_N"/>
</dbReference>
<evidence type="ECO:0000256" key="12">
    <source>
        <dbReference type="ARBA" id="ARBA00034617"/>
    </source>
</evidence>
<dbReference type="GO" id="GO:0043138">
    <property type="term" value="F:3'-5' DNA helicase activity"/>
    <property type="evidence" value="ECO:0007669"/>
    <property type="project" value="UniProtKB-UniRule"/>
</dbReference>
<feature type="binding site" evidence="15">
    <location>
        <begin position="424"/>
        <end position="431"/>
    </location>
    <ligand>
        <name>ATP</name>
        <dbReference type="ChEBI" id="CHEBI:30616"/>
    </ligand>
</feature>
<dbReference type="KEGG" id="vg:16767977"/>
<dbReference type="InterPro" id="IPR016393">
    <property type="entry name" value="Rep_E1_papillomaV"/>
</dbReference>
<keyword evidence="10 15" id="KW-0238">DNA-binding</keyword>
<comment type="function">
    <text evidence="14 15">ATP-dependent DNA 3'-5' helicase required for initiation of viral DNA replication. It forms a complex with the viral E2 protein. The E1-E2 complex binds to the replication origin which contains binding sites for both proteins. During the initial step, a dimer of E1 interacts with a dimer of protein E2 leading to a complex that binds the viral origin of replication with high specificity. Then, a second dimer of E1 displaces the E2 dimer in an ATP-dependent manner to form the E1 tetramer. Following this, two E1 monomers are added to each half of the site, which results in the formation of two E1 trimers on the viral ori. Subsequently, two hexamers will be created. The double hexamer acts as a bi-directional helicase machinery and unwinds the viral DNA and then recruits the host DNA polymerase to start replication.</text>
</comment>
<comment type="catalytic activity">
    <reaction evidence="12 15">
        <text>Couples ATP hydrolysis with the unwinding of duplex DNA by translocating in the 3'-5' direction.</text>
        <dbReference type="EC" id="5.6.2.4"/>
    </reaction>
</comment>
<dbReference type="PIRSF" id="PIRSF003383">
    <property type="entry name" value="Rep_E1_papillomaV"/>
    <property type="match status" value="1"/>
</dbReference>
<comment type="similarity">
    <text evidence="15 16">Belongs to the papillomaviridae E1 protein family.</text>
</comment>
<comment type="PTM">
    <text evidence="15">Sumoylated.</text>
</comment>
<evidence type="ECO:0000256" key="9">
    <source>
        <dbReference type="ARBA" id="ARBA00022840"/>
    </source>
</evidence>
<dbReference type="InterPro" id="IPR037102">
    <property type="entry name" value="Znf_lg_T-Ag_D1_dom_sf"/>
</dbReference>
<feature type="modified residue" description="Phosphoserine; by host" evidence="15">
    <location>
        <position position="82"/>
    </location>
</feature>
<keyword evidence="7 15" id="KW-0378">Hydrolase</keyword>
<dbReference type="InterPro" id="IPR014015">
    <property type="entry name" value="Helicase_SF3_DNA-vir"/>
</dbReference>
<dbReference type="HAMAP" id="MF_04000">
    <property type="entry name" value="PPV_E1"/>
    <property type="match status" value="1"/>
</dbReference>
<evidence type="ECO:0000256" key="7">
    <source>
        <dbReference type="ARBA" id="ARBA00022801"/>
    </source>
</evidence>
<evidence type="ECO:0000256" key="16">
    <source>
        <dbReference type="PIRNR" id="PIRNR003383"/>
    </source>
</evidence>
<keyword evidence="3 15" id="KW-0597">Phosphoprotein</keyword>
<dbReference type="Pfam" id="PF00524">
    <property type="entry name" value="PPV_E1_N"/>
    <property type="match status" value="1"/>
</dbReference>
<feature type="modified residue" description="Phosphoserine; by host" evidence="15">
    <location>
        <position position="91"/>
    </location>
</feature>
<feature type="short sequence motif" description="Nuclear localization signal" evidence="15">
    <location>
        <begin position="75"/>
        <end position="77"/>
    </location>
</feature>
<evidence type="ECO:0000256" key="11">
    <source>
        <dbReference type="ARBA" id="ARBA00023235"/>
    </source>
</evidence>
<keyword evidence="8 15" id="KW-0347">Helicase</keyword>
<dbReference type="Gene3D" id="3.40.1310.10">
    <property type="match status" value="1"/>
</dbReference>
<keyword evidence="6 15" id="KW-0547">Nucleotide-binding</keyword>
<evidence type="ECO:0000256" key="2">
    <source>
        <dbReference type="ARBA" id="ARBA00022518"/>
    </source>
</evidence>
<dbReference type="GO" id="GO:0003677">
    <property type="term" value="F:DNA binding"/>
    <property type="evidence" value="ECO:0007669"/>
    <property type="project" value="UniProtKB-UniRule"/>
</dbReference>
<dbReference type="GO" id="GO:0016887">
    <property type="term" value="F:ATP hydrolysis activity"/>
    <property type="evidence" value="ECO:0007669"/>
    <property type="project" value="RHEA"/>
</dbReference>
<evidence type="ECO:0000259" key="17">
    <source>
        <dbReference type="PROSITE" id="PS51206"/>
    </source>
</evidence>